<dbReference type="Proteomes" id="UP000279259">
    <property type="component" value="Unassembled WGS sequence"/>
</dbReference>
<comment type="catalytic activity">
    <reaction evidence="7">
        <text>3-hydroxy-2-methylpropanoate + NAD(+) = 2-methyl-3-oxopropanoate + NADH + H(+)</text>
        <dbReference type="Rhea" id="RHEA:17681"/>
        <dbReference type="ChEBI" id="CHEBI:11805"/>
        <dbReference type="ChEBI" id="CHEBI:15378"/>
        <dbReference type="ChEBI" id="CHEBI:57540"/>
        <dbReference type="ChEBI" id="CHEBI:57700"/>
        <dbReference type="ChEBI" id="CHEBI:57945"/>
        <dbReference type="EC" id="1.1.1.31"/>
    </reaction>
</comment>
<evidence type="ECO:0000256" key="3">
    <source>
        <dbReference type="ARBA" id="ARBA00012991"/>
    </source>
</evidence>
<comment type="similarity">
    <text evidence="2">Belongs to the HIBADH-related family. 3-hydroxyisobutyrate dehydrogenase subfamily.</text>
</comment>
<dbReference type="InterPro" id="IPR015815">
    <property type="entry name" value="HIBADH-related"/>
</dbReference>
<evidence type="ECO:0000256" key="6">
    <source>
        <dbReference type="ARBA" id="ARBA00023027"/>
    </source>
</evidence>
<evidence type="ECO:0000313" key="12">
    <source>
        <dbReference type="Proteomes" id="UP000279259"/>
    </source>
</evidence>
<evidence type="ECO:0000256" key="4">
    <source>
        <dbReference type="ARBA" id="ARBA00022456"/>
    </source>
</evidence>
<keyword evidence="12" id="KW-1185">Reference proteome</keyword>
<dbReference type="GO" id="GO:0006574">
    <property type="term" value="P:L-valine catabolic process"/>
    <property type="evidence" value="ECO:0007669"/>
    <property type="project" value="TreeGrafter"/>
</dbReference>
<reference evidence="11 12" key="1">
    <citation type="submission" date="2018-11" db="EMBL/GenBank/DDBJ databases">
        <title>Genome sequence of Saitozyma podzolica DSM 27192.</title>
        <authorList>
            <person name="Aliyu H."/>
            <person name="Gorte O."/>
            <person name="Ochsenreither K."/>
        </authorList>
    </citation>
    <scope>NUCLEOTIDE SEQUENCE [LARGE SCALE GENOMIC DNA]</scope>
    <source>
        <strain evidence="11 12">DSM 27192</strain>
    </source>
</reference>
<feature type="domain" description="6-phosphogluconate dehydrogenase NADP-binding" evidence="9">
    <location>
        <begin position="9"/>
        <end position="180"/>
    </location>
</feature>
<dbReference type="OrthoDB" id="435038at2759"/>
<gene>
    <name evidence="11" type="ORF">EHS25_005319</name>
</gene>
<dbReference type="InterPro" id="IPR013328">
    <property type="entry name" value="6PGD_dom2"/>
</dbReference>
<comment type="pathway">
    <text evidence="1">Amino-acid degradation; L-valine degradation.</text>
</comment>
<dbReference type="PROSITE" id="PS00895">
    <property type="entry name" value="3_HYDROXYISOBUT_DH"/>
    <property type="match status" value="1"/>
</dbReference>
<dbReference type="InterPro" id="IPR006115">
    <property type="entry name" value="6PGDH_NADP-bd"/>
</dbReference>
<evidence type="ECO:0000256" key="2">
    <source>
        <dbReference type="ARBA" id="ARBA00006013"/>
    </source>
</evidence>
<evidence type="ECO:0000256" key="8">
    <source>
        <dbReference type="PIRSR" id="PIRSR000103-1"/>
    </source>
</evidence>
<evidence type="ECO:0000256" key="5">
    <source>
        <dbReference type="ARBA" id="ARBA00023002"/>
    </source>
</evidence>
<protein>
    <recommendedName>
        <fullName evidence="3">3-hydroxyisobutyrate dehydrogenase</fullName>
        <ecNumber evidence="3">1.1.1.31</ecNumber>
    </recommendedName>
</protein>
<evidence type="ECO:0000259" key="9">
    <source>
        <dbReference type="Pfam" id="PF03446"/>
    </source>
</evidence>
<dbReference type="FunFam" id="1.10.1040.10:FF:000006">
    <property type="entry name" value="3-hydroxyisobutyrate dehydrogenase"/>
    <property type="match status" value="1"/>
</dbReference>
<evidence type="ECO:0000313" key="11">
    <source>
        <dbReference type="EMBL" id="RSH84074.1"/>
    </source>
</evidence>
<evidence type="ECO:0000256" key="7">
    <source>
        <dbReference type="ARBA" id="ARBA00049197"/>
    </source>
</evidence>
<keyword evidence="6" id="KW-0520">NAD</keyword>
<evidence type="ECO:0000259" key="10">
    <source>
        <dbReference type="Pfam" id="PF14833"/>
    </source>
</evidence>
<accession>A0A427XYV9</accession>
<name>A0A427XYV9_9TREE</name>
<sequence>MSSAQIPRNIGFIGLGAMGFWMAKNLRSKLPESVRLHIHDVNKEVLEKFHTTYGSLGTVIVCGSSEEVVAKSDCIISIVPEGKHVTAVYSSSPGGALANPHISGKLVLECSTIDMETSQRVSAEVMRRGAIFVDAPVSGGPAGAEKGTLTFMMGLDATHPHLERIKVILGMMGKNLFECGGPTLGLATKICNNYISGTIAIATSEGYNLAIRLGLNPMTFQKVLAVSTGGSWVNSNCNPVPGVDPKAPASNDYAPGFKVQFMRKDYDLAIRAAEQCGAQLYLGPPSLQVYTEAAAHPDCVDRDSRVVYRFIGGPERW</sequence>
<evidence type="ECO:0000256" key="1">
    <source>
        <dbReference type="ARBA" id="ARBA00005109"/>
    </source>
</evidence>
<dbReference type="SUPFAM" id="SSF48179">
    <property type="entry name" value="6-phosphogluconate dehydrogenase C-terminal domain-like"/>
    <property type="match status" value="1"/>
</dbReference>
<dbReference type="InterPro" id="IPR036291">
    <property type="entry name" value="NAD(P)-bd_dom_sf"/>
</dbReference>
<dbReference type="SUPFAM" id="SSF51735">
    <property type="entry name" value="NAD(P)-binding Rossmann-fold domains"/>
    <property type="match status" value="1"/>
</dbReference>
<proteinExistence type="inferred from homology"/>
<feature type="active site" evidence="8">
    <location>
        <position position="189"/>
    </location>
</feature>
<dbReference type="InterPro" id="IPR008927">
    <property type="entry name" value="6-PGluconate_DH-like_C_sf"/>
</dbReference>
<dbReference type="GO" id="GO:0008442">
    <property type="term" value="F:3-hydroxyisobutyrate dehydrogenase activity"/>
    <property type="evidence" value="ECO:0007669"/>
    <property type="project" value="UniProtKB-EC"/>
</dbReference>
<dbReference type="Gene3D" id="1.10.1040.10">
    <property type="entry name" value="N-(1-d-carboxylethyl)-l-norvaline Dehydrogenase, domain 2"/>
    <property type="match status" value="1"/>
</dbReference>
<dbReference type="Gene3D" id="3.40.50.720">
    <property type="entry name" value="NAD(P)-binding Rossmann-like Domain"/>
    <property type="match status" value="1"/>
</dbReference>
<dbReference type="GO" id="GO:0005739">
    <property type="term" value="C:mitochondrion"/>
    <property type="evidence" value="ECO:0007669"/>
    <property type="project" value="TreeGrafter"/>
</dbReference>
<organism evidence="11 12">
    <name type="scientific">Saitozyma podzolica</name>
    <dbReference type="NCBI Taxonomy" id="1890683"/>
    <lineage>
        <taxon>Eukaryota</taxon>
        <taxon>Fungi</taxon>
        <taxon>Dikarya</taxon>
        <taxon>Basidiomycota</taxon>
        <taxon>Agaricomycotina</taxon>
        <taxon>Tremellomycetes</taxon>
        <taxon>Tremellales</taxon>
        <taxon>Trimorphomycetaceae</taxon>
        <taxon>Saitozyma</taxon>
    </lineage>
</organism>
<dbReference type="InterPro" id="IPR029154">
    <property type="entry name" value="HIBADH-like_NADP-bd"/>
</dbReference>
<dbReference type="EMBL" id="RSCD01000022">
    <property type="protein sequence ID" value="RSH84074.1"/>
    <property type="molecule type" value="Genomic_DNA"/>
</dbReference>
<dbReference type="Pfam" id="PF14833">
    <property type="entry name" value="NAD_binding_11"/>
    <property type="match status" value="1"/>
</dbReference>
<dbReference type="Pfam" id="PF03446">
    <property type="entry name" value="NAD_binding_2"/>
    <property type="match status" value="1"/>
</dbReference>
<dbReference type="InterPro" id="IPR002204">
    <property type="entry name" value="3-OH-isobutyrate_DH-rel_CS"/>
</dbReference>
<dbReference type="GO" id="GO:0051287">
    <property type="term" value="F:NAD binding"/>
    <property type="evidence" value="ECO:0007669"/>
    <property type="project" value="InterPro"/>
</dbReference>
<dbReference type="PIRSF" id="PIRSF000103">
    <property type="entry name" value="HIBADH"/>
    <property type="match status" value="1"/>
</dbReference>
<comment type="caution">
    <text evidence="11">The sequence shown here is derived from an EMBL/GenBank/DDBJ whole genome shotgun (WGS) entry which is preliminary data.</text>
</comment>
<dbReference type="GO" id="GO:0050661">
    <property type="term" value="F:NADP binding"/>
    <property type="evidence" value="ECO:0007669"/>
    <property type="project" value="InterPro"/>
</dbReference>
<keyword evidence="5" id="KW-0560">Oxidoreductase</keyword>
<dbReference type="PANTHER" id="PTHR22981">
    <property type="entry name" value="3-HYDROXYISOBUTYRATE DEHYDROGENASE-RELATED"/>
    <property type="match status" value="1"/>
</dbReference>
<dbReference type="AlphaFoldDB" id="A0A427XYV9"/>
<dbReference type="PANTHER" id="PTHR22981:SF81">
    <property type="entry name" value="DEHYDROGENASE, PUTATIVE-RELATED"/>
    <property type="match status" value="1"/>
</dbReference>
<keyword evidence="4" id="KW-0101">Branched-chain amino acid catabolism</keyword>
<feature type="domain" description="3-hydroxyisobutyrate dehydrogenase-like NAD-binding" evidence="10">
    <location>
        <begin position="185"/>
        <end position="305"/>
    </location>
</feature>
<dbReference type="STRING" id="1890683.A0A427XYV9"/>
<dbReference type="EC" id="1.1.1.31" evidence="3"/>